<keyword evidence="2" id="KW-1185">Reference proteome</keyword>
<evidence type="ECO:0000313" key="2">
    <source>
        <dbReference type="Proteomes" id="UP000518288"/>
    </source>
</evidence>
<dbReference type="EMBL" id="JACCFH010000001">
    <property type="protein sequence ID" value="NYG32849.1"/>
    <property type="molecule type" value="Genomic_DNA"/>
</dbReference>
<evidence type="ECO:0008006" key="3">
    <source>
        <dbReference type="Google" id="ProtNLM"/>
    </source>
</evidence>
<organism evidence="1 2">
    <name type="scientific">Sphaerotilus montanus</name>
    <dbReference type="NCBI Taxonomy" id="522889"/>
    <lineage>
        <taxon>Bacteria</taxon>
        <taxon>Pseudomonadati</taxon>
        <taxon>Pseudomonadota</taxon>
        <taxon>Betaproteobacteria</taxon>
        <taxon>Burkholderiales</taxon>
        <taxon>Sphaerotilaceae</taxon>
        <taxon>Sphaerotilus</taxon>
    </lineage>
</organism>
<name>A0A7Y9UBT0_9BURK</name>
<proteinExistence type="predicted"/>
<accession>A0A7Y9UBT0</accession>
<gene>
    <name evidence="1" type="ORF">BDD16_001835</name>
</gene>
<dbReference type="Proteomes" id="UP000518288">
    <property type="component" value="Unassembled WGS sequence"/>
</dbReference>
<evidence type="ECO:0000313" key="1">
    <source>
        <dbReference type="EMBL" id="NYG32849.1"/>
    </source>
</evidence>
<dbReference type="AlphaFoldDB" id="A0A7Y9UBT0"/>
<sequence>MLFAEYIDLSAAGVELGIDSSLTVGSFNLGCAVDGWVALNVSYTSPRFERNEIHEILFSDRPKDKGLCFLLTTADEGYRYTEASSMYVAAFLADASASDHEEIDAGTYRYRKDYVVVFRGLYHRYVSSFKDSSHIWGGFYHDNVPVHSLSKCTQLTAFPGLRLPTAFHQSEASRANSASSALERFLALYHLLELSFDYDLVEEIKALPSDLKRVGKLLASFDHGESSRLLRLVMKYWKDERTLSEALGRAFDSGPFRARFLELLFEYEKDGFPWRFKDDHSKFQLFLTAAATSFTESHFVDKSRKLGWSLENLQKSLAFTIYRFRCAIAHASIGECVLSAADDDFVHTVGEPLLMELLSNVFKR</sequence>
<reference evidence="1 2" key="1">
    <citation type="submission" date="2020-07" db="EMBL/GenBank/DDBJ databases">
        <title>Genomic Encyclopedia of Archaeal and Bacterial Type Strains, Phase II (KMG-II): from individual species to whole genera.</title>
        <authorList>
            <person name="Goeker M."/>
        </authorList>
    </citation>
    <scope>NUCLEOTIDE SEQUENCE [LARGE SCALE GENOMIC DNA]</scope>
    <source>
        <strain evidence="1 2">DSM 21226</strain>
    </source>
</reference>
<comment type="caution">
    <text evidence="1">The sequence shown here is derived from an EMBL/GenBank/DDBJ whole genome shotgun (WGS) entry which is preliminary data.</text>
</comment>
<protein>
    <recommendedName>
        <fullName evidence="3">Apea-like HEPN domain-containing protein</fullName>
    </recommendedName>
</protein>
<dbReference type="RefSeq" id="WP_179633688.1">
    <property type="nucleotide sequence ID" value="NZ_JACCFH010000001.1"/>
</dbReference>